<keyword evidence="4" id="KW-0800">Toxin</keyword>
<dbReference type="PROSITE" id="PS00330">
    <property type="entry name" value="HEMOLYSIN_CALCIUM"/>
    <property type="match status" value="12"/>
</dbReference>
<name>A0A8J7IXK6_9RHOB</name>
<dbReference type="EMBL" id="JADCKQ010000011">
    <property type="protein sequence ID" value="MBI1494733.1"/>
    <property type="molecule type" value="Genomic_DNA"/>
</dbReference>
<dbReference type="AlphaFoldDB" id="A0A8J7IXK6"/>
<dbReference type="PANTHER" id="PTHR38340:SF1">
    <property type="entry name" value="S-LAYER PROTEIN"/>
    <property type="match status" value="1"/>
</dbReference>
<reference evidence="8" key="1">
    <citation type="submission" date="2020-10" db="EMBL/GenBank/DDBJ databases">
        <title>Paenihalocynthiibacter styelae gen. nov., sp. nov., isolated from stalked sea squirt Styela clava.</title>
        <authorList>
            <person name="Kim Y.-O."/>
            <person name="Yoon J.-H."/>
        </authorList>
    </citation>
    <scope>NUCLEOTIDE SEQUENCE</scope>
    <source>
        <strain evidence="8">MYP1-1</strain>
    </source>
</reference>
<evidence type="ECO:0000256" key="5">
    <source>
        <dbReference type="ARBA" id="ARBA00022737"/>
    </source>
</evidence>
<evidence type="ECO:0000256" key="1">
    <source>
        <dbReference type="ARBA" id="ARBA00004370"/>
    </source>
</evidence>
<dbReference type="Pfam" id="PF00353">
    <property type="entry name" value="HemolysinCabind"/>
    <property type="match status" value="7"/>
</dbReference>
<dbReference type="InterPro" id="IPR015943">
    <property type="entry name" value="WD40/YVTN_repeat-like_dom_sf"/>
</dbReference>
<keyword evidence="6" id="KW-0843">Virulence</keyword>
<dbReference type="InterPro" id="IPR050557">
    <property type="entry name" value="RTX_toxin/Mannuronan_C5-epim"/>
</dbReference>
<keyword evidence="3" id="KW-0964">Secreted</keyword>
<dbReference type="InterPro" id="IPR001343">
    <property type="entry name" value="Hemolysn_Ca-bd"/>
</dbReference>
<dbReference type="InterPro" id="IPR011049">
    <property type="entry name" value="Serralysin-like_metalloprot_C"/>
</dbReference>
<dbReference type="GO" id="GO:0005576">
    <property type="term" value="C:extracellular region"/>
    <property type="evidence" value="ECO:0007669"/>
    <property type="project" value="UniProtKB-SubCell"/>
</dbReference>
<dbReference type="Proteomes" id="UP000640583">
    <property type="component" value="Unassembled WGS sequence"/>
</dbReference>
<dbReference type="PANTHER" id="PTHR38340">
    <property type="entry name" value="S-LAYER PROTEIN"/>
    <property type="match status" value="1"/>
</dbReference>
<comment type="subcellular location">
    <subcellularLocation>
        <location evidence="1">Membrane</location>
    </subcellularLocation>
    <subcellularLocation>
        <location evidence="2">Secreted</location>
    </subcellularLocation>
</comment>
<evidence type="ECO:0000313" key="9">
    <source>
        <dbReference type="Proteomes" id="UP000640583"/>
    </source>
</evidence>
<accession>A0A8J7IXK6</accession>
<protein>
    <recommendedName>
        <fullName evidence="10">Calcium-binding protein</fullName>
    </recommendedName>
</protein>
<evidence type="ECO:0008006" key="10">
    <source>
        <dbReference type="Google" id="ProtNLM"/>
    </source>
</evidence>
<dbReference type="GO" id="GO:0090729">
    <property type="term" value="F:toxin activity"/>
    <property type="evidence" value="ECO:0007669"/>
    <property type="project" value="UniProtKB-KW"/>
</dbReference>
<dbReference type="GO" id="GO:0005509">
    <property type="term" value="F:calcium ion binding"/>
    <property type="evidence" value="ECO:0007669"/>
    <property type="project" value="InterPro"/>
</dbReference>
<keyword evidence="5" id="KW-0677">Repeat</keyword>
<keyword evidence="9" id="KW-1185">Reference proteome</keyword>
<evidence type="ECO:0000256" key="3">
    <source>
        <dbReference type="ARBA" id="ARBA00022525"/>
    </source>
</evidence>
<keyword evidence="7" id="KW-0472">Membrane</keyword>
<evidence type="ECO:0000256" key="6">
    <source>
        <dbReference type="ARBA" id="ARBA00023026"/>
    </source>
</evidence>
<dbReference type="PRINTS" id="PR01488">
    <property type="entry name" value="RTXTOXINA"/>
</dbReference>
<comment type="caution">
    <text evidence="8">The sequence shown here is derived from an EMBL/GenBank/DDBJ whole genome shotgun (WGS) entry which is preliminary data.</text>
</comment>
<sequence length="912" mass="94020">MAYLGLTGVILPGLDGIDQNITGMHVSVTSLGVYLYGTSGINGGLISYALTQGQIAVLAGSAVYDETTTLFAASDLSFLELNNVEYAITGLDASGNLIAYALEEDGSATAPVLLPGDGSSAEFAALTEGAVPVQASYYYAVSASGDEIQVFEIGTEITARPELSISDTEDSYGTNITDMLRISVGGNSFLLVTSAGENGISIYSIDDATGALSLSDTVGAALELGINTPLAMELLEVGSASYVIVASALSNSLSVLRVEGNGILNVTDHIIDTSHTRFQNASVIETFTIGDRGFVLAGGGDDGISLFTILPDGTLLHLESIADELNTTLDNIASISAVVLGDEVQVFVTSGNESGVTQFSLSAANYGDVIYGTALQDSITGTSGDDLIYGGPGDDNIYGGDGADILYDGSGSDVLWGGAGADIFVFEADGVTDIIQDFEPGVDRLDLSHFNWLYYIGQISYVVEDWGITLNFNDEQIHVRTLNQTSITIEDIFGDQFTDPNRPLLIGTNEQIGSDADDILIGGDQGDTMFGGAGNDVLVGGDGADVLNGGTGIDRAQYLGASAVIADLLNSSNNTGVASGDTYFSIERLYGTAFGDGLYGDHANNAIWGDKGNDFLSGRGGNDTLYGGVGNDVLVGGSGGDVLNGGTGVDRAQYLGASAVTADLLNSSNNTGAASGDTYISIERLYGTAFGDGLYGDHATNAIWGHNGNDFLSGRGGNDALYGGAGNDVLVGGSGGDVLNGGAGYDRAQYLGGSRVTADLLNSSNNRGNAIGDTYFSIERLYGSAFNDSLLGDHANNAIWGHYGSDDLFGRGGNDALYGGVGADDLYGGAGNDLLSGGGGADKFVFFANSGDDKIVDFQNNYDKIHLKISGLMLEDLTLSYANGDTTIDYGSGTITVENTTITAVSDDIVFI</sequence>
<evidence type="ECO:0000256" key="2">
    <source>
        <dbReference type="ARBA" id="ARBA00004613"/>
    </source>
</evidence>
<evidence type="ECO:0000313" key="8">
    <source>
        <dbReference type="EMBL" id="MBI1494733.1"/>
    </source>
</evidence>
<dbReference type="RefSeq" id="WP_228849484.1">
    <property type="nucleotide sequence ID" value="NZ_JADCKQ010000011.1"/>
</dbReference>
<dbReference type="Gene3D" id="2.130.10.10">
    <property type="entry name" value="YVTN repeat-like/Quinoprotein amine dehydrogenase"/>
    <property type="match status" value="1"/>
</dbReference>
<evidence type="ECO:0000256" key="4">
    <source>
        <dbReference type="ARBA" id="ARBA00022656"/>
    </source>
</evidence>
<gene>
    <name evidence="8" type="ORF">H1D41_13890</name>
</gene>
<dbReference type="Gene3D" id="2.150.10.10">
    <property type="entry name" value="Serralysin-like metalloprotease, C-terminal"/>
    <property type="match status" value="4"/>
</dbReference>
<dbReference type="PRINTS" id="PR00313">
    <property type="entry name" value="CABNDNGRPT"/>
</dbReference>
<dbReference type="InterPro" id="IPR003995">
    <property type="entry name" value="RTX_toxin_determinant-A"/>
</dbReference>
<organism evidence="8 9">
    <name type="scientific">Halocynthiibacter styelae</name>
    <dbReference type="NCBI Taxonomy" id="2761955"/>
    <lineage>
        <taxon>Bacteria</taxon>
        <taxon>Pseudomonadati</taxon>
        <taxon>Pseudomonadota</taxon>
        <taxon>Alphaproteobacteria</taxon>
        <taxon>Rhodobacterales</taxon>
        <taxon>Paracoccaceae</taxon>
        <taxon>Halocynthiibacter</taxon>
    </lineage>
</organism>
<proteinExistence type="predicted"/>
<dbReference type="InterPro" id="IPR018511">
    <property type="entry name" value="Hemolysin-typ_Ca-bd_CS"/>
</dbReference>
<dbReference type="SUPFAM" id="SSF51120">
    <property type="entry name" value="beta-Roll"/>
    <property type="match status" value="5"/>
</dbReference>
<dbReference type="GO" id="GO:0016020">
    <property type="term" value="C:membrane"/>
    <property type="evidence" value="ECO:0007669"/>
    <property type="project" value="UniProtKB-SubCell"/>
</dbReference>
<evidence type="ECO:0000256" key="7">
    <source>
        <dbReference type="ARBA" id="ARBA00023136"/>
    </source>
</evidence>